<dbReference type="SUPFAM" id="SSF50249">
    <property type="entry name" value="Nucleic acid-binding proteins"/>
    <property type="match status" value="1"/>
</dbReference>
<dbReference type="FunFam" id="2.40.50.140:FF:000024">
    <property type="entry name" value="Lysine--tRNA ligase"/>
    <property type="match status" value="1"/>
</dbReference>
<dbReference type="GO" id="GO:0004824">
    <property type="term" value="F:lysine-tRNA ligase activity"/>
    <property type="evidence" value="ECO:0007669"/>
    <property type="project" value="UniProtKB-EC"/>
</dbReference>
<dbReference type="AlphaFoldDB" id="A0A4D9D9I5"/>
<keyword evidence="5" id="KW-0547">Nucleotide-binding</keyword>
<dbReference type="GO" id="GO:0000049">
    <property type="term" value="F:tRNA binding"/>
    <property type="evidence" value="ECO:0007669"/>
    <property type="project" value="TreeGrafter"/>
</dbReference>
<evidence type="ECO:0000256" key="6">
    <source>
        <dbReference type="ARBA" id="ARBA00022840"/>
    </source>
</evidence>
<evidence type="ECO:0000256" key="7">
    <source>
        <dbReference type="ARBA" id="ARBA00022917"/>
    </source>
</evidence>
<dbReference type="CDD" id="cd04322">
    <property type="entry name" value="LysRS_N"/>
    <property type="match status" value="1"/>
</dbReference>
<dbReference type="InterPro" id="IPR045864">
    <property type="entry name" value="aa-tRNA-synth_II/BPL/LPL"/>
</dbReference>
<dbReference type="OrthoDB" id="21243at2759"/>
<dbReference type="HAMAP" id="MF_00252">
    <property type="entry name" value="Lys_tRNA_synth_class2"/>
    <property type="match status" value="1"/>
</dbReference>
<dbReference type="PRINTS" id="PR00982">
    <property type="entry name" value="TRNASYNTHLYS"/>
</dbReference>
<dbReference type="CDD" id="cd00775">
    <property type="entry name" value="LysRS_core"/>
    <property type="match status" value="1"/>
</dbReference>
<dbReference type="GO" id="GO:0005829">
    <property type="term" value="C:cytosol"/>
    <property type="evidence" value="ECO:0007669"/>
    <property type="project" value="TreeGrafter"/>
</dbReference>
<dbReference type="Proteomes" id="UP000355283">
    <property type="component" value="Unassembled WGS sequence"/>
</dbReference>
<evidence type="ECO:0000256" key="11">
    <source>
        <dbReference type="RuleBase" id="RU003748"/>
    </source>
</evidence>
<dbReference type="GO" id="GO:0046872">
    <property type="term" value="F:metal ion binding"/>
    <property type="evidence" value="ECO:0007669"/>
    <property type="project" value="UniProtKB-KW"/>
</dbReference>
<dbReference type="EC" id="6.1.1.6" evidence="2 11"/>
<evidence type="ECO:0000256" key="2">
    <source>
        <dbReference type="ARBA" id="ARBA00013166"/>
    </source>
</evidence>
<dbReference type="NCBIfam" id="NF001756">
    <property type="entry name" value="PRK00484.1"/>
    <property type="match status" value="1"/>
</dbReference>
<evidence type="ECO:0000256" key="4">
    <source>
        <dbReference type="ARBA" id="ARBA00022723"/>
    </source>
</evidence>
<evidence type="ECO:0000313" key="14">
    <source>
        <dbReference type="EMBL" id="TFJ88100.1"/>
    </source>
</evidence>
<evidence type="ECO:0000313" key="15">
    <source>
        <dbReference type="Proteomes" id="UP000355283"/>
    </source>
</evidence>
<dbReference type="GO" id="GO:0006430">
    <property type="term" value="P:lysyl-tRNA aminoacylation"/>
    <property type="evidence" value="ECO:0007669"/>
    <property type="project" value="InterPro"/>
</dbReference>
<dbReference type="InterPro" id="IPR044136">
    <property type="entry name" value="Lys-tRNA-ligase_II_N"/>
</dbReference>
<dbReference type="PROSITE" id="PS50862">
    <property type="entry name" value="AA_TRNA_LIGASE_II"/>
    <property type="match status" value="1"/>
</dbReference>
<evidence type="ECO:0000256" key="9">
    <source>
        <dbReference type="ARBA" id="ARBA00030563"/>
    </source>
</evidence>
<dbReference type="GO" id="GO:0005524">
    <property type="term" value="F:ATP binding"/>
    <property type="evidence" value="ECO:0007669"/>
    <property type="project" value="UniProtKB-KW"/>
</dbReference>
<dbReference type="InterPro" id="IPR012340">
    <property type="entry name" value="NA-bd_OB-fold"/>
</dbReference>
<dbReference type="InterPro" id="IPR004364">
    <property type="entry name" value="Aa-tRNA-synt_II"/>
</dbReference>
<dbReference type="EMBL" id="SDOX01000002">
    <property type="protein sequence ID" value="TFJ88100.1"/>
    <property type="molecule type" value="Genomic_DNA"/>
</dbReference>
<reference evidence="14 15" key="1">
    <citation type="submission" date="2019-01" db="EMBL/GenBank/DDBJ databases">
        <title>Nuclear Genome Assembly of the Microalgal Biofuel strain Nannochloropsis salina CCMP1776.</title>
        <authorList>
            <person name="Hovde B."/>
        </authorList>
    </citation>
    <scope>NUCLEOTIDE SEQUENCE [LARGE SCALE GENOMIC DNA]</scope>
    <source>
        <strain evidence="14 15">CCMP1776</strain>
    </source>
</reference>
<organism evidence="14 15">
    <name type="scientific">Nannochloropsis salina CCMP1776</name>
    <dbReference type="NCBI Taxonomy" id="1027361"/>
    <lineage>
        <taxon>Eukaryota</taxon>
        <taxon>Sar</taxon>
        <taxon>Stramenopiles</taxon>
        <taxon>Ochrophyta</taxon>
        <taxon>Eustigmatophyceae</taxon>
        <taxon>Eustigmatales</taxon>
        <taxon>Monodopsidaceae</taxon>
        <taxon>Microchloropsis</taxon>
        <taxon>Microchloropsis salina</taxon>
    </lineage>
</organism>
<keyword evidence="3" id="KW-0436">Ligase</keyword>
<evidence type="ECO:0000256" key="8">
    <source>
        <dbReference type="ARBA" id="ARBA00023146"/>
    </source>
</evidence>
<name>A0A4D9D9I5_9STRA</name>
<evidence type="ECO:0000256" key="3">
    <source>
        <dbReference type="ARBA" id="ARBA00022598"/>
    </source>
</evidence>
<keyword evidence="6" id="KW-0067">ATP-binding</keyword>
<dbReference type="InterPro" id="IPR002313">
    <property type="entry name" value="Lys-tRNA-ligase_II"/>
</dbReference>
<dbReference type="PANTHER" id="PTHR42918:SF15">
    <property type="entry name" value="LYSINE--TRNA LIGASE, CHLOROPLASTIC_MITOCHONDRIAL"/>
    <property type="match status" value="1"/>
</dbReference>
<dbReference type="InterPro" id="IPR006195">
    <property type="entry name" value="aa-tRNA-synth_II"/>
</dbReference>
<dbReference type="Pfam" id="PF00152">
    <property type="entry name" value="tRNA-synt_2"/>
    <property type="match status" value="1"/>
</dbReference>
<feature type="domain" description="Aminoacyl-transfer RNA synthetases class-II family profile" evidence="13">
    <location>
        <begin position="294"/>
        <end position="617"/>
    </location>
</feature>
<dbReference type="Gene3D" id="3.30.930.10">
    <property type="entry name" value="Bira Bifunctional Protein, Domain 2"/>
    <property type="match status" value="1"/>
</dbReference>
<keyword evidence="8" id="KW-0030">Aminoacyl-tRNA synthetase</keyword>
<keyword evidence="7" id="KW-0648">Protein biosynthesis</keyword>
<comment type="catalytic activity">
    <reaction evidence="10 11">
        <text>tRNA(Lys) + L-lysine + ATP = L-lysyl-tRNA(Lys) + AMP + diphosphate</text>
        <dbReference type="Rhea" id="RHEA:20792"/>
        <dbReference type="Rhea" id="RHEA-COMP:9696"/>
        <dbReference type="Rhea" id="RHEA-COMP:9697"/>
        <dbReference type="ChEBI" id="CHEBI:30616"/>
        <dbReference type="ChEBI" id="CHEBI:32551"/>
        <dbReference type="ChEBI" id="CHEBI:33019"/>
        <dbReference type="ChEBI" id="CHEBI:78442"/>
        <dbReference type="ChEBI" id="CHEBI:78529"/>
        <dbReference type="ChEBI" id="CHEBI:456215"/>
        <dbReference type="EC" id="6.1.1.6"/>
    </reaction>
</comment>
<feature type="region of interest" description="Disordered" evidence="12">
    <location>
        <begin position="92"/>
        <end position="119"/>
    </location>
</feature>
<dbReference type="Gene3D" id="2.40.50.140">
    <property type="entry name" value="Nucleic acid-binding proteins"/>
    <property type="match status" value="1"/>
</dbReference>
<comment type="caution">
    <text evidence="14">The sequence shown here is derived from an EMBL/GenBank/DDBJ whole genome shotgun (WGS) entry which is preliminary data.</text>
</comment>
<evidence type="ECO:0000256" key="12">
    <source>
        <dbReference type="SAM" id="MobiDB-lite"/>
    </source>
</evidence>
<evidence type="ECO:0000256" key="5">
    <source>
        <dbReference type="ARBA" id="ARBA00022741"/>
    </source>
</evidence>
<keyword evidence="15" id="KW-1185">Reference proteome</keyword>
<dbReference type="InterPro" id="IPR004365">
    <property type="entry name" value="NA-bd_OB_tRNA"/>
</dbReference>
<comment type="similarity">
    <text evidence="1">Belongs to the class-II aminoacyl-tRNA synthetase family.</text>
</comment>
<proteinExistence type="inferred from homology"/>
<dbReference type="NCBIfam" id="TIGR00499">
    <property type="entry name" value="lysS_bact"/>
    <property type="match status" value="1"/>
</dbReference>
<dbReference type="PANTHER" id="PTHR42918">
    <property type="entry name" value="LYSYL-TRNA SYNTHETASE"/>
    <property type="match status" value="1"/>
</dbReference>
<feature type="region of interest" description="Disordered" evidence="12">
    <location>
        <begin position="1"/>
        <end position="24"/>
    </location>
</feature>
<accession>A0A4D9D9I5</accession>
<evidence type="ECO:0000256" key="1">
    <source>
        <dbReference type="ARBA" id="ARBA00008226"/>
    </source>
</evidence>
<dbReference type="SUPFAM" id="SSF55681">
    <property type="entry name" value="Class II aaRS and biotin synthetases"/>
    <property type="match status" value="1"/>
</dbReference>
<evidence type="ECO:0000256" key="10">
    <source>
        <dbReference type="ARBA" id="ARBA00048573"/>
    </source>
</evidence>
<evidence type="ECO:0000259" key="13">
    <source>
        <dbReference type="PROSITE" id="PS50862"/>
    </source>
</evidence>
<keyword evidence="4" id="KW-0479">Metal-binding</keyword>
<gene>
    <name evidence="14" type="ORF">NSK_000454</name>
</gene>
<protein>
    <recommendedName>
        <fullName evidence="2 11">Lysine--tRNA ligase</fullName>
        <ecNumber evidence="2 11">6.1.1.6</ecNumber>
    </recommendedName>
    <alternativeName>
        <fullName evidence="9 11">Lysyl-tRNA synthetase</fullName>
    </alternativeName>
</protein>
<dbReference type="Pfam" id="PF01336">
    <property type="entry name" value="tRNA_anti-codon"/>
    <property type="match status" value="1"/>
</dbReference>
<dbReference type="InterPro" id="IPR018149">
    <property type="entry name" value="Lys-tRNA-synth_II_C"/>
</dbReference>
<sequence length="623" mass="69380">MGVYGIGSSTSTEKPKRLRRRGQPALKPSSAVLVLAVLVASATVRAFVPTRAPFKMLPIRSILHTVAVAVRPGIFPSRGLVVRMLSDGADVGPATAGSKKQKQKGIKKQTQVDEEPLTGAALTAKENELKVDRWNKARAMEAEGRPAFAATYLVTASVAHINKKWAALEAGAEDESADVAVAGRIMARRVFGKLAFFTLQDDSGVIQLYLDKGRLGEEFTKLKAYTDSGDIVGMRGSVKRTEKGEISVYVREWSMLTKALLPLPDKWHGLTDVNKRYRQREVDLIVNPQVKETFRLRAKMFSGLRRMLDERGFLEIETPILQVHPGGADARPFKTFHNSLDMDLTMRIATELHLKRLVVGGFERVYEVGRIFRNEGISTRHNPEFTSVELYQAYADYYDMMDLTEELIHRLAKSLLNTEDLVYQNQTIHLQRPWRRATMHELVAEKLPGQFDLSTLADNSVESLEKAKEVARAAGVSDVGTCQSVGYVVQACFEELCEADLIQPTFVTDHPVEVSPLAKPHRSKPGLTERFELFVYGRELANAFSELTDPVDQRKRFEAQVERKAALNLEEAATVDEEFLAALERGMPPTGGLGIGLDRLVMLFSDAPSIKDVIAFPLLKKED</sequence>